<feature type="repeat" description="WD" evidence="3">
    <location>
        <begin position="1107"/>
        <end position="1142"/>
    </location>
</feature>
<evidence type="ECO:0000256" key="2">
    <source>
        <dbReference type="ARBA" id="ARBA00022737"/>
    </source>
</evidence>
<name>A0A1D9FVP5_MOOP1</name>
<dbReference type="Pfam" id="PF14516">
    <property type="entry name" value="AAA_35"/>
    <property type="match status" value="1"/>
</dbReference>
<feature type="repeat" description="WD" evidence="3">
    <location>
        <begin position="779"/>
        <end position="811"/>
    </location>
</feature>
<feature type="coiled-coil region" evidence="4">
    <location>
        <begin position="468"/>
        <end position="502"/>
    </location>
</feature>
<gene>
    <name evidence="6" type="ORF">BJP36_05445</name>
</gene>
<feature type="repeat" description="WD" evidence="3">
    <location>
        <begin position="656"/>
        <end position="688"/>
    </location>
</feature>
<dbReference type="PANTHER" id="PTHR22847:SF637">
    <property type="entry name" value="WD REPEAT DOMAIN 5B"/>
    <property type="match status" value="1"/>
</dbReference>
<evidence type="ECO:0000256" key="5">
    <source>
        <dbReference type="SAM" id="MobiDB-lite"/>
    </source>
</evidence>
<evidence type="ECO:0000256" key="1">
    <source>
        <dbReference type="ARBA" id="ARBA00022574"/>
    </source>
</evidence>
<dbReference type="AlphaFoldDB" id="A0A1D9FVP5"/>
<dbReference type="Proteomes" id="UP000176944">
    <property type="component" value="Chromosome"/>
</dbReference>
<proteinExistence type="predicted"/>
<feature type="repeat" description="WD" evidence="3">
    <location>
        <begin position="861"/>
        <end position="893"/>
    </location>
</feature>
<reference evidence="6" key="2">
    <citation type="submission" date="2022-10" db="EMBL/GenBank/DDBJ databases">
        <authorList>
            <person name="Ngo T.-E."/>
        </authorList>
    </citation>
    <scope>NUCLEOTIDE SEQUENCE</scope>
    <source>
        <strain evidence="6">JHB</strain>
    </source>
</reference>
<feature type="repeat" description="WD" evidence="3">
    <location>
        <begin position="1066"/>
        <end position="1098"/>
    </location>
</feature>
<dbReference type="SMART" id="SM00320">
    <property type="entry name" value="WD40"/>
    <property type="match status" value="14"/>
</dbReference>
<dbReference type="InterPro" id="IPR036322">
    <property type="entry name" value="WD40_repeat_dom_sf"/>
</dbReference>
<dbReference type="InterPro" id="IPR019775">
    <property type="entry name" value="WD40_repeat_CS"/>
</dbReference>
<dbReference type="PROSITE" id="PS50294">
    <property type="entry name" value="WD_REPEATS_REGION"/>
    <property type="match status" value="14"/>
</dbReference>
<dbReference type="InterPro" id="IPR027417">
    <property type="entry name" value="P-loop_NTPase"/>
</dbReference>
<feature type="repeat" description="WD" evidence="3">
    <location>
        <begin position="1025"/>
        <end position="1066"/>
    </location>
</feature>
<dbReference type="SUPFAM" id="SSF52540">
    <property type="entry name" value="P-loop containing nucleoside triphosphate hydrolases"/>
    <property type="match status" value="1"/>
</dbReference>
<dbReference type="CDD" id="cd00200">
    <property type="entry name" value="WD40"/>
    <property type="match status" value="2"/>
</dbReference>
<feature type="region of interest" description="Disordered" evidence="5">
    <location>
        <begin position="273"/>
        <end position="308"/>
    </location>
</feature>
<feature type="repeat" description="WD" evidence="3">
    <location>
        <begin position="820"/>
        <end position="852"/>
    </location>
</feature>
<dbReference type="EMBL" id="CP017708">
    <property type="protein sequence ID" value="AOY79446.2"/>
    <property type="molecule type" value="Genomic_DNA"/>
</dbReference>
<keyword evidence="1 3" id="KW-0853">WD repeat</keyword>
<dbReference type="Gene3D" id="3.40.50.300">
    <property type="entry name" value="P-loop containing nucleotide triphosphate hydrolases"/>
    <property type="match status" value="1"/>
</dbReference>
<dbReference type="InterPro" id="IPR020472">
    <property type="entry name" value="WD40_PAC1"/>
</dbReference>
<dbReference type="Pfam" id="PF00400">
    <property type="entry name" value="WD40"/>
    <property type="match status" value="14"/>
</dbReference>
<evidence type="ECO:0000313" key="6">
    <source>
        <dbReference type="EMBL" id="AOY79446.2"/>
    </source>
</evidence>
<organism evidence="6">
    <name type="scientific">Moorena producens (strain JHB)</name>
    <dbReference type="NCBI Taxonomy" id="1454205"/>
    <lineage>
        <taxon>Bacteria</taxon>
        <taxon>Bacillati</taxon>
        <taxon>Cyanobacteriota</taxon>
        <taxon>Cyanophyceae</taxon>
        <taxon>Coleofasciculales</taxon>
        <taxon>Coleofasciculaceae</taxon>
        <taxon>Moorena</taxon>
    </lineage>
</organism>
<dbReference type="PANTHER" id="PTHR22847">
    <property type="entry name" value="WD40 REPEAT PROTEIN"/>
    <property type="match status" value="1"/>
</dbReference>
<reference evidence="6" key="1">
    <citation type="journal article" date="2017" name="Proc. Natl. Acad. Sci. U.S.A.">
        <title>Comparative genomics uncovers the prolific and distinctive metabolic potential of the cyanobacterial genus Moorea.</title>
        <authorList>
            <person name="Leao T."/>
            <person name="Castelao G."/>
            <person name="Korobeynikov A."/>
            <person name="Monroe E.A."/>
            <person name="Podell S."/>
            <person name="Glukhov E."/>
            <person name="Allen E.E."/>
            <person name="Gerwick W.H."/>
            <person name="Gerwick L."/>
        </authorList>
    </citation>
    <scope>NUCLEOTIDE SEQUENCE</scope>
    <source>
        <strain evidence="6">JHB</strain>
    </source>
</reference>
<feature type="repeat" description="WD" evidence="3">
    <location>
        <begin position="943"/>
        <end position="975"/>
    </location>
</feature>
<protein>
    <submittedName>
        <fullName evidence="6">AAA-like domain-containing protein</fullName>
    </submittedName>
</protein>
<evidence type="ECO:0000256" key="3">
    <source>
        <dbReference type="PROSITE-ProRule" id="PRU00221"/>
    </source>
</evidence>
<dbReference type="SUPFAM" id="SSF50978">
    <property type="entry name" value="WD40 repeat-like"/>
    <property type="match status" value="1"/>
</dbReference>
<dbReference type="PROSITE" id="PS00678">
    <property type="entry name" value="WD_REPEATS_1"/>
    <property type="match status" value="3"/>
</dbReference>
<feature type="repeat" description="WD" evidence="3">
    <location>
        <begin position="574"/>
        <end position="606"/>
    </location>
</feature>
<dbReference type="PRINTS" id="PR00320">
    <property type="entry name" value="GPROTEINBRPT"/>
</dbReference>
<feature type="repeat" description="WD" evidence="3">
    <location>
        <begin position="738"/>
        <end position="770"/>
    </location>
</feature>
<feature type="repeat" description="WD" evidence="3">
    <location>
        <begin position="615"/>
        <end position="647"/>
    </location>
</feature>
<keyword evidence="4" id="KW-0175">Coiled coil</keyword>
<feature type="repeat" description="WD" evidence="3">
    <location>
        <begin position="697"/>
        <end position="729"/>
    </location>
</feature>
<dbReference type="PROSITE" id="PS50082">
    <property type="entry name" value="WD_REPEATS_2"/>
    <property type="match status" value="14"/>
</dbReference>
<evidence type="ECO:0000256" key="4">
    <source>
        <dbReference type="SAM" id="Coils"/>
    </source>
</evidence>
<accession>A0A1D9FVP5</accession>
<feature type="repeat" description="WD" evidence="3">
    <location>
        <begin position="984"/>
        <end position="1018"/>
    </location>
</feature>
<feature type="repeat" description="WD" evidence="3">
    <location>
        <begin position="902"/>
        <end position="943"/>
    </location>
</feature>
<keyword evidence="2" id="KW-0677">Repeat</keyword>
<dbReference type="InterPro" id="IPR001680">
    <property type="entry name" value="WD40_rpt"/>
</dbReference>
<dbReference type="Gene3D" id="2.130.10.10">
    <property type="entry name" value="YVTN repeat-like/Quinoprotein amine dehydrogenase"/>
    <property type="match status" value="6"/>
</dbReference>
<dbReference type="SUPFAM" id="SSF50960">
    <property type="entry name" value="TolB, C-terminal domain"/>
    <property type="match status" value="2"/>
</dbReference>
<sequence length="1173" mass="129556">MTNQHSTIYKVGGSLPQDEPTYVTRQADDELFQALMAGEFCYVLNSRQMGKSSLRVRTIKRLKEEGFACASIDLTVIGKEDITVSMWYESLMMLLVDDFELFGTFDEDSWLEERAQISPVLCLSKFIEQIVLSSIPGKIVIFLDEIDSIIKVRFKDDFFALIRACYNQRAEKPAYNRLTFCLLGVATAADLIQDKQRTPFNIGQDIQLTGFTFQEAKQPLVPGLVGKVDNPEQVLEEIVNWTGGQPFLTQRLCRLVVQTWEADSGYDFAPLAPQSWGEQNSKSPPKLGDLGGLTKSKPTPIHTSTQQRRLSLDQIVRSKIIDNWEAQDEQEHLKTIRDRILRNEQRAGMLLGLYQQVLEHGCIAADGSQEQTELRLSGLVVERHGCLEVNNRIYGEVFNSDWVKTELARLRPYAEAFTAWVNSGCKDESFLLRGKALDQAEQWSRGKALSDLDSQFLRASQIVDKGEVQKALAAEKEAREILAKAKQEAEALLAEAKLLTRLERKGLIILRQLQDNAYYGPSTIGETLLYEAVETGQELLSIVKDGCPLEQYPATSPINALHQSISQFRKGAVLRGHQNWVRSVAFSPDGQRLATASVDKTARIWDNQGNQIAVLTGHQDEVTSVAFSPDGQRLATASEDKTARIWDNQGNEIAVLTGHQDRVWSVAFSPDGQRLATASDDKTARIWDRKGNEIALLTGHQDSVLSVAFSPDGQRLATASDDKTARIWDNQGNEIALLTGHQDRVWSVAFSPDGQRLATGSFDNTARIWDNQGNQIALLTGHQDSVLSVAFSPDGQRLATGSFDNTARIWDNQGNQIAVLKGHQFWVNSVAFSPDGQRLATASSDGTARIWDNQGNQIALLTGHQHWVLSVAFSPNGKKLATASLDKTARIWDNQGNQIAVLTGHQNEVSSVAFSPDGQRLATGSFDNTARIWDLQGNQIAVLTGHQDSVDSVAFSPDGNKLATASWDDTARIWDNQGNQITLLRGHQHSLRSVAFSPDGNKLATASWDDTARIWDLQGNPLAVLTGHQDSVLSVAFSPDGQRLATASSDNTARIWDLQGNQIAVLNGHQDKVSSVAFSPDGKKLATGSLDNTARIWDNQGNQLAVLTGHQDKVSSVAFSPDGQRLATASLDKTARIWKVESLGELLGRGCDLLEDYFVRNPGAKEKLWVCEE</sequence>
<dbReference type="InterPro" id="IPR015943">
    <property type="entry name" value="WD40/YVTN_repeat-like_dom_sf"/>
</dbReference>